<dbReference type="InterPro" id="IPR005846">
    <property type="entry name" value="A-D-PHexomutase_a/b/a-III"/>
</dbReference>
<dbReference type="InterPro" id="IPR036900">
    <property type="entry name" value="A-D-PHexomutase_C_sf"/>
</dbReference>
<dbReference type="FunFam" id="3.40.120.10:FF:000002">
    <property type="entry name" value="Phosphoglucosamine mutase"/>
    <property type="match status" value="1"/>
</dbReference>
<keyword evidence="5" id="KW-0460">Magnesium</keyword>
<evidence type="ECO:0000256" key="1">
    <source>
        <dbReference type="ARBA" id="ARBA00001946"/>
    </source>
</evidence>
<dbReference type="GO" id="GO:0009252">
    <property type="term" value="P:peptidoglycan biosynthetic process"/>
    <property type="evidence" value="ECO:0007669"/>
    <property type="project" value="TreeGrafter"/>
</dbReference>
<organism evidence="11">
    <name type="scientific">freshwater metagenome</name>
    <dbReference type="NCBI Taxonomy" id="449393"/>
    <lineage>
        <taxon>unclassified sequences</taxon>
        <taxon>metagenomes</taxon>
        <taxon>ecological metagenomes</taxon>
    </lineage>
</organism>
<evidence type="ECO:0000259" key="9">
    <source>
        <dbReference type="Pfam" id="PF02879"/>
    </source>
</evidence>
<dbReference type="Gene3D" id="3.40.120.10">
    <property type="entry name" value="Alpha-D-Glucose-1,6-Bisphosphate, subunit A, domain 3"/>
    <property type="match status" value="3"/>
</dbReference>
<feature type="domain" description="Alpha-D-phosphohexomutase C-terminal" evidence="7">
    <location>
        <begin position="357"/>
        <end position="422"/>
    </location>
</feature>
<keyword evidence="3" id="KW-0597">Phosphoprotein</keyword>
<dbReference type="AlphaFoldDB" id="A0A6J7FWY4"/>
<evidence type="ECO:0000256" key="5">
    <source>
        <dbReference type="ARBA" id="ARBA00022842"/>
    </source>
</evidence>
<evidence type="ECO:0000256" key="3">
    <source>
        <dbReference type="ARBA" id="ARBA00022553"/>
    </source>
</evidence>
<sequence length="432" mass="44088">MRGVALTELTTEYVGALGAAVSTVLGGDAWLIARDTRESGPALEAALVSGLHAGGRTVMLCGVLPTPALALLSAQRALPAAMITASHNPYADNGVKIFAAGGTKLTDEVERRIEQQLAAAPTLPPVSVSEPLVIGDAVDQYIAHMLSLFPTGGLRGMRLVLDCANGAMSVAAPAVAAALGAEVTVIHAEPNGTNINAACGATHTASLAAAVLAVGADAGLAFDGDGDRVIAIDNHGHVVDGDRLIALGALQLQAEGRLTGNAVVVTVMSNLGFHRAMRAAGIGVVATSVGDRYVLEALEAGDYAIGGEQSGHVIYRHDATTGDGLLAGLRLLHHVRASQRALADMATDVMTTYPQVLVNVRVANQHPEIAAELAAEIAAAETLLGDDGRVLVRASGTEPLVRVMVEAATDSAARTVAESLAAVVHERFAPGR</sequence>
<dbReference type="FunFam" id="3.30.310.50:FF:000001">
    <property type="entry name" value="Phosphoglucosamine mutase"/>
    <property type="match status" value="1"/>
</dbReference>
<protein>
    <submittedName>
        <fullName evidence="11">Unannotated protein</fullName>
    </submittedName>
</protein>
<evidence type="ECO:0000313" key="11">
    <source>
        <dbReference type="EMBL" id="CAB4896239.1"/>
    </source>
</evidence>
<dbReference type="GO" id="GO:0006048">
    <property type="term" value="P:UDP-N-acetylglucosamine biosynthetic process"/>
    <property type="evidence" value="ECO:0007669"/>
    <property type="project" value="TreeGrafter"/>
</dbReference>
<dbReference type="InterPro" id="IPR050060">
    <property type="entry name" value="Phosphoglucosamine_mutase"/>
</dbReference>
<dbReference type="GO" id="GO:0005829">
    <property type="term" value="C:cytosol"/>
    <property type="evidence" value="ECO:0007669"/>
    <property type="project" value="TreeGrafter"/>
</dbReference>
<feature type="domain" description="Alpha-D-phosphohexomutase alpha/beta/alpha" evidence="10">
    <location>
        <begin position="240"/>
        <end position="353"/>
    </location>
</feature>
<dbReference type="GO" id="GO:0005975">
    <property type="term" value="P:carbohydrate metabolic process"/>
    <property type="evidence" value="ECO:0007669"/>
    <property type="project" value="InterPro"/>
</dbReference>
<proteinExistence type="inferred from homology"/>
<dbReference type="NCBIfam" id="TIGR01455">
    <property type="entry name" value="glmM"/>
    <property type="match status" value="1"/>
</dbReference>
<dbReference type="SUPFAM" id="SSF53738">
    <property type="entry name" value="Phosphoglucomutase, first 3 domains"/>
    <property type="match status" value="3"/>
</dbReference>
<evidence type="ECO:0000256" key="6">
    <source>
        <dbReference type="ARBA" id="ARBA00023235"/>
    </source>
</evidence>
<dbReference type="Gene3D" id="3.30.310.50">
    <property type="entry name" value="Alpha-D-phosphohexomutase, C-terminal domain"/>
    <property type="match status" value="1"/>
</dbReference>
<dbReference type="InterPro" id="IPR006352">
    <property type="entry name" value="GlmM_bact"/>
</dbReference>
<evidence type="ECO:0000256" key="2">
    <source>
        <dbReference type="ARBA" id="ARBA00010231"/>
    </source>
</evidence>
<evidence type="ECO:0000259" key="7">
    <source>
        <dbReference type="Pfam" id="PF00408"/>
    </source>
</evidence>
<dbReference type="Pfam" id="PF00408">
    <property type="entry name" value="PGM_PMM_IV"/>
    <property type="match status" value="1"/>
</dbReference>
<dbReference type="InterPro" id="IPR005844">
    <property type="entry name" value="A-D-PHexomutase_a/b/a-I"/>
</dbReference>
<dbReference type="InterPro" id="IPR005845">
    <property type="entry name" value="A-D-PHexomutase_a/b/a-II"/>
</dbReference>
<name>A0A6J7FWY4_9ZZZZ</name>
<dbReference type="PANTHER" id="PTHR42946">
    <property type="entry name" value="PHOSPHOHEXOSE MUTASE"/>
    <property type="match status" value="1"/>
</dbReference>
<dbReference type="InterPro" id="IPR005841">
    <property type="entry name" value="Alpha-D-phosphohexomutase_SF"/>
</dbReference>
<feature type="domain" description="Alpha-D-phosphohexomutase alpha/beta/alpha" evidence="9">
    <location>
        <begin position="139"/>
        <end position="236"/>
    </location>
</feature>
<dbReference type="GO" id="GO:0000287">
    <property type="term" value="F:magnesium ion binding"/>
    <property type="evidence" value="ECO:0007669"/>
    <property type="project" value="InterPro"/>
</dbReference>
<dbReference type="PRINTS" id="PR00509">
    <property type="entry name" value="PGMPMM"/>
</dbReference>
<accession>A0A6J7FWY4</accession>
<dbReference type="GO" id="GO:0008966">
    <property type="term" value="F:phosphoglucosamine mutase activity"/>
    <property type="evidence" value="ECO:0007669"/>
    <property type="project" value="InterPro"/>
</dbReference>
<dbReference type="InterPro" id="IPR005843">
    <property type="entry name" value="A-D-PHexomutase_C"/>
</dbReference>
<dbReference type="Pfam" id="PF02878">
    <property type="entry name" value="PGM_PMM_I"/>
    <property type="match status" value="1"/>
</dbReference>
<dbReference type="EMBL" id="CAFBLP010000146">
    <property type="protein sequence ID" value="CAB4896239.1"/>
    <property type="molecule type" value="Genomic_DNA"/>
</dbReference>
<reference evidence="11" key="1">
    <citation type="submission" date="2020-05" db="EMBL/GenBank/DDBJ databases">
        <authorList>
            <person name="Chiriac C."/>
            <person name="Salcher M."/>
            <person name="Ghai R."/>
            <person name="Kavagutti S V."/>
        </authorList>
    </citation>
    <scope>NUCLEOTIDE SEQUENCE</scope>
</reference>
<dbReference type="Pfam" id="PF02880">
    <property type="entry name" value="PGM_PMM_III"/>
    <property type="match status" value="1"/>
</dbReference>
<dbReference type="SUPFAM" id="SSF55957">
    <property type="entry name" value="Phosphoglucomutase, C-terminal domain"/>
    <property type="match status" value="1"/>
</dbReference>
<dbReference type="PANTHER" id="PTHR42946:SF1">
    <property type="entry name" value="PHOSPHOGLUCOMUTASE (ALPHA-D-GLUCOSE-1,6-BISPHOSPHATE-DEPENDENT)"/>
    <property type="match status" value="1"/>
</dbReference>
<evidence type="ECO:0000259" key="8">
    <source>
        <dbReference type="Pfam" id="PF02878"/>
    </source>
</evidence>
<comment type="cofactor">
    <cofactor evidence="1">
        <name>Mg(2+)</name>
        <dbReference type="ChEBI" id="CHEBI:18420"/>
    </cofactor>
</comment>
<dbReference type="GO" id="GO:0004615">
    <property type="term" value="F:phosphomannomutase activity"/>
    <property type="evidence" value="ECO:0007669"/>
    <property type="project" value="TreeGrafter"/>
</dbReference>
<evidence type="ECO:0000256" key="4">
    <source>
        <dbReference type="ARBA" id="ARBA00022723"/>
    </source>
</evidence>
<comment type="similarity">
    <text evidence="2">Belongs to the phosphohexose mutase family.</text>
</comment>
<feature type="domain" description="Alpha-D-phosphohexomutase alpha/beta/alpha" evidence="8">
    <location>
        <begin position="1"/>
        <end position="119"/>
    </location>
</feature>
<dbReference type="Pfam" id="PF02879">
    <property type="entry name" value="PGM_PMM_II"/>
    <property type="match status" value="1"/>
</dbReference>
<gene>
    <name evidence="11" type="ORF">UFOPK3376_03168</name>
</gene>
<keyword evidence="4" id="KW-0479">Metal-binding</keyword>
<keyword evidence="6" id="KW-0413">Isomerase</keyword>
<dbReference type="InterPro" id="IPR016055">
    <property type="entry name" value="A-D-PHexomutase_a/b/a-I/II/III"/>
</dbReference>
<evidence type="ECO:0000259" key="10">
    <source>
        <dbReference type="Pfam" id="PF02880"/>
    </source>
</evidence>